<dbReference type="Proteomes" id="UP001732700">
    <property type="component" value="Chromosome 7C"/>
</dbReference>
<reference evidence="1" key="2">
    <citation type="submission" date="2025-09" db="UniProtKB">
        <authorList>
            <consortium name="EnsemblPlants"/>
        </authorList>
    </citation>
    <scope>IDENTIFICATION</scope>
</reference>
<sequence length="1131" mass="123241">MKTVPVRTKTKTRARSVLVRTLLRQSPVTDSSEAAAAGYSFSSETSRREPTTALSDWSPLPRTHTHTLPHPSSFPATNASTPDAPRIRAGRAREEEKSAGASARQGEGIQNRMESYLENFGDVKGKNSSDEALRRWRKLCSVVKNPKRRFRFTANLDKRGEAQAIKHANHEKLRVAVLVSKAALQFIHGLKLRSEYVVPEEVKAAGFQICADELGSIVEGHDSKKLITHGGAAGIADKLATSTTDGLSTDEDSMKRRQDIYGINKFTESEIRSFWVFVWEALQDTTLIILAVCAFVSLVVGIVMEGWPKGAHDGLGIVASILLVVFVTATSDYRQSLQFKDLDKEKRKIQVQVTRKGFRQKISIYDLLPGDVVNLAIGDQVPADGLFISGFSLLINESSLTGESEPVVVNEDNPFLLSGTKVQDGSCKMLITTVGMRTQWGKLMATLSEGGDDETPLQVKLNGVATIIGQIGLFFAVITFIVLSQGLISKKYHDGLLLSWLGDDAMAMLEHFAIAVTIVVVAVPEGLPLAVTLSLAFAMKKMMNDKALVRNLAACETMGSATTICSDKTGTLTTNHMTVVKTCICGNIREVNNPQNASNLCSELPENVVKTLLESIFNNTGGEVVINENGEYQILGTPTETAILEFAMSIGGNFKAKRSETKIAKVEPFNSTKKRMCVLLELAEGGYRAHCKGASEIVLAACDKFIDEAGGVAPLDKATAYKLNGIIDSFASEALRTLCLAYREMEEGFSVEEQLPLQGYTCIAIVGIKDPVRPGVRESVAICRSAGVMVRMVTGDNINTAKAIARECGILTEDGLAIEGPEFREKSLEELLEIIPKIQVMARSSPLDKHTLVKHLRTTFNEVVAVTGDGTNDAPALHEADIGLAMGIAGTEVAKESADVIILDDNFSTIVTVARWGRSVYVNIQKFVQFQLTVNVVALLVNFSSACFTGNAPLTAVQLLWVNMIMDTLGALALATEPPNNDLMKREPVGRTGKFITNVMWRNIFGQSIYQFIVMWFLQTQGKTFFGLEGSSSDIVLNTIIFNSFVFCQVFNEISSREMEKLNVLKGMLDNYVFMCVLSSTVVFQFIMVQFLGEFANTTPLTGLQWLASVLLGLVGMPIAVVVKLIPVGSS</sequence>
<protein>
    <submittedName>
        <fullName evidence="1">Uncharacterized protein</fullName>
    </submittedName>
</protein>
<dbReference type="EnsemblPlants" id="AVESA.00010b.r2.7CG0661070.1">
    <property type="protein sequence ID" value="AVESA.00010b.r2.7CG0661070.1.CDS"/>
    <property type="gene ID" value="AVESA.00010b.r2.7CG0661070"/>
</dbReference>
<evidence type="ECO:0000313" key="1">
    <source>
        <dbReference type="EnsemblPlants" id="AVESA.00010b.r2.7CG0661070.1.CDS"/>
    </source>
</evidence>
<proteinExistence type="predicted"/>
<keyword evidence="2" id="KW-1185">Reference proteome</keyword>
<organism evidence="1 2">
    <name type="scientific">Avena sativa</name>
    <name type="common">Oat</name>
    <dbReference type="NCBI Taxonomy" id="4498"/>
    <lineage>
        <taxon>Eukaryota</taxon>
        <taxon>Viridiplantae</taxon>
        <taxon>Streptophyta</taxon>
        <taxon>Embryophyta</taxon>
        <taxon>Tracheophyta</taxon>
        <taxon>Spermatophyta</taxon>
        <taxon>Magnoliopsida</taxon>
        <taxon>Liliopsida</taxon>
        <taxon>Poales</taxon>
        <taxon>Poaceae</taxon>
        <taxon>BOP clade</taxon>
        <taxon>Pooideae</taxon>
        <taxon>Poodae</taxon>
        <taxon>Poeae</taxon>
        <taxon>Poeae Chloroplast Group 1 (Aveneae type)</taxon>
        <taxon>Aveninae</taxon>
        <taxon>Avena</taxon>
    </lineage>
</organism>
<reference evidence="1" key="1">
    <citation type="submission" date="2021-05" db="EMBL/GenBank/DDBJ databases">
        <authorList>
            <person name="Scholz U."/>
            <person name="Mascher M."/>
            <person name="Fiebig A."/>
        </authorList>
    </citation>
    <scope>NUCLEOTIDE SEQUENCE [LARGE SCALE GENOMIC DNA]</scope>
</reference>
<evidence type="ECO:0000313" key="2">
    <source>
        <dbReference type="Proteomes" id="UP001732700"/>
    </source>
</evidence>
<accession>A0ACD6A2I9</accession>
<name>A0ACD6A2I9_AVESA</name>